<evidence type="ECO:0000313" key="1">
    <source>
        <dbReference type="Proteomes" id="UP000887565"/>
    </source>
</evidence>
<keyword evidence="1" id="KW-1185">Reference proteome</keyword>
<sequence length="59" mass="6890">MLNLETDKQTACIWEGLREHRDNRSGLSSNWSMYEVENFGWGGIQQTLHPMQDAIFSLF</sequence>
<reference evidence="2" key="1">
    <citation type="submission" date="2022-11" db="UniProtKB">
        <authorList>
            <consortium name="WormBaseParasite"/>
        </authorList>
    </citation>
    <scope>IDENTIFICATION</scope>
</reference>
<dbReference type="AlphaFoldDB" id="A0A915HLL1"/>
<evidence type="ECO:0000313" key="2">
    <source>
        <dbReference type="WBParaSite" id="nRc.2.0.1.t02411-RA"/>
    </source>
</evidence>
<proteinExistence type="predicted"/>
<organism evidence="1 2">
    <name type="scientific">Romanomermis culicivorax</name>
    <name type="common">Nematode worm</name>
    <dbReference type="NCBI Taxonomy" id="13658"/>
    <lineage>
        <taxon>Eukaryota</taxon>
        <taxon>Metazoa</taxon>
        <taxon>Ecdysozoa</taxon>
        <taxon>Nematoda</taxon>
        <taxon>Enoplea</taxon>
        <taxon>Dorylaimia</taxon>
        <taxon>Mermithida</taxon>
        <taxon>Mermithoidea</taxon>
        <taxon>Mermithidae</taxon>
        <taxon>Romanomermis</taxon>
    </lineage>
</organism>
<name>A0A915HLL1_ROMCU</name>
<dbReference type="WBParaSite" id="nRc.2.0.1.t02411-RA">
    <property type="protein sequence ID" value="nRc.2.0.1.t02411-RA"/>
    <property type="gene ID" value="nRc.2.0.1.g02411"/>
</dbReference>
<accession>A0A915HLL1</accession>
<protein>
    <submittedName>
        <fullName evidence="2">Uncharacterized protein</fullName>
    </submittedName>
</protein>
<dbReference type="Proteomes" id="UP000887565">
    <property type="component" value="Unplaced"/>
</dbReference>